<dbReference type="LegioList" id="lpl0052"/>
<comment type="function">
    <text evidence="9">Involved in the catabolism of short chain fatty acids (SCFA) via the 2-methylcitrate cycle I (propionate degradation route). Catalyzes the thermodynamically favored C-C bond cleavage of (2R,3S)-2-methylisocitrate to yield pyruvate and succinate via an alpha-carboxy-carbanion intermediate.</text>
</comment>
<keyword evidence="5 11" id="KW-0479">Metal-binding</keyword>
<proteinExistence type="inferred from homology"/>
<dbReference type="GO" id="GO:0046421">
    <property type="term" value="F:methylisocitrate lyase activity"/>
    <property type="evidence" value="ECO:0007669"/>
    <property type="project" value="UniProtKB-UniRule"/>
</dbReference>
<accession>Q5X0G7</accession>
<comment type="pathway">
    <text evidence="11 12">Organic acid metabolism; propanoate degradation.</text>
</comment>
<dbReference type="Gene3D" id="3.20.20.60">
    <property type="entry name" value="Phosphoenolpyruvate-binding domains"/>
    <property type="match status" value="1"/>
</dbReference>
<comment type="catalytic activity">
    <reaction evidence="1 11 12">
        <text>(2S,3R)-3-hydroxybutane-1,2,3-tricarboxylate = pyruvate + succinate</text>
        <dbReference type="Rhea" id="RHEA:16809"/>
        <dbReference type="ChEBI" id="CHEBI:15361"/>
        <dbReference type="ChEBI" id="CHEBI:30031"/>
        <dbReference type="ChEBI" id="CHEBI:57429"/>
        <dbReference type="EC" id="4.1.3.30"/>
    </reaction>
</comment>
<sequence>MSNFRYSQGKKLREALMKEKPLQVVGTINAYTALQAKRAGFHAIYLSGAGVANASHGLPDLGITTLNDVLEDVRRIMSAVDLPLLVDIDTGWGGAFSIARTIKEMIKAGAAAVHIEDQVQAKRCGHRPGKALVEKEEMIDRIKAAVDAKTDPDFVIMARTDSLANEGLNKALERISAYIEAGADMIFFEGVRKLEEYQALTEQCNVPVLANITEFGVTPLFTLEELKEVGVSLALYPLSAFRAMSAAAEKVYDTIRKNGSQNNILAEMQTREELYQVLNYHFYEDKLNELFMKEKTT</sequence>
<feature type="binding site" evidence="11">
    <location>
        <position position="87"/>
    </location>
    <ligand>
        <name>Mg(2+)</name>
        <dbReference type="ChEBI" id="CHEBI:18420"/>
    </ligand>
</feature>
<dbReference type="FunFam" id="3.20.20.60:FF:000009">
    <property type="entry name" value="2-methylisocitrate lyase"/>
    <property type="match status" value="1"/>
</dbReference>
<dbReference type="GO" id="GO:0019629">
    <property type="term" value="P:propionate catabolic process, 2-methylcitrate cycle"/>
    <property type="evidence" value="ECO:0007669"/>
    <property type="project" value="UniProtKB-UniRule"/>
</dbReference>
<dbReference type="InterPro" id="IPR012695">
    <property type="entry name" value="PrpB"/>
</dbReference>
<reference evidence="13 14" key="1">
    <citation type="journal article" date="2004" name="Nat. Genet.">
        <title>Evidence in the Legionella pneumophila genome for exploitation of host cell functions and high genome plasticity.</title>
        <authorList>
            <person name="Cazalet C."/>
            <person name="Rusniok C."/>
            <person name="Bruggemann H."/>
            <person name="Zidane N."/>
            <person name="Magnier A."/>
            <person name="Ma L."/>
            <person name="Tichit M."/>
            <person name="Jarraud S."/>
            <person name="Bouchier C."/>
            <person name="Vandenesch F."/>
            <person name="Kunst F."/>
            <person name="Etienne J."/>
            <person name="Glaser P."/>
            <person name="Buchrieser C."/>
        </authorList>
    </citation>
    <scope>NUCLEOTIDE SEQUENCE [LARGE SCALE GENOMIC DNA]</scope>
    <source>
        <strain evidence="13 14">Lens</strain>
    </source>
</reference>
<dbReference type="InterPro" id="IPR015813">
    <property type="entry name" value="Pyrv/PenolPyrv_kinase-like_dom"/>
</dbReference>
<evidence type="ECO:0000256" key="5">
    <source>
        <dbReference type="ARBA" id="ARBA00022723"/>
    </source>
</evidence>
<dbReference type="NCBIfam" id="TIGR02317">
    <property type="entry name" value="prpB"/>
    <property type="match status" value="1"/>
</dbReference>
<dbReference type="Pfam" id="PF13714">
    <property type="entry name" value="PEP_mutase"/>
    <property type="match status" value="1"/>
</dbReference>
<evidence type="ECO:0000313" key="14">
    <source>
        <dbReference type="Proteomes" id="UP000002517"/>
    </source>
</evidence>
<evidence type="ECO:0000256" key="2">
    <source>
        <dbReference type="ARBA" id="ARBA00001946"/>
    </source>
</evidence>
<comment type="function">
    <text evidence="11">Involved in the catabolism of short chain fatty acids (SCFA) via the 2-methylcitrate cycle (propionate degradation route). Catalyzes the thermodynamically favored C-C bond cleavage of (2R,3S)-2-methylisocitrate to yield pyruvate and succinate via an alpha-carboxy-carbanion intermediate.</text>
</comment>
<dbReference type="InterPro" id="IPR018523">
    <property type="entry name" value="Isocitrate_lyase_ph_CS"/>
</dbReference>
<organism evidence="13 14">
    <name type="scientific">Legionella pneumophila (strain Lens)</name>
    <dbReference type="NCBI Taxonomy" id="297245"/>
    <lineage>
        <taxon>Bacteria</taxon>
        <taxon>Pseudomonadati</taxon>
        <taxon>Pseudomonadota</taxon>
        <taxon>Gammaproteobacteria</taxon>
        <taxon>Legionellales</taxon>
        <taxon>Legionellaceae</taxon>
        <taxon>Legionella</taxon>
    </lineage>
</organism>
<evidence type="ECO:0000256" key="12">
    <source>
        <dbReference type="RuleBase" id="RU361121"/>
    </source>
</evidence>
<evidence type="ECO:0000256" key="10">
    <source>
        <dbReference type="ARBA" id="ARBA00073849"/>
    </source>
</evidence>
<evidence type="ECO:0000256" key="1">
    <source>
        <dbReference type="ARBA" id="ARBA00001050"/>
    </source>
</evidence>
<comment type="subunit">
    <text evidence="8 11">Homotetramer; dimer of dimers.</text>
</comment>
<dbReference type="NCBIfam" id="NF008455">
    <property type="entry name" value="PRK11320.1"/>
    <property type="match status" value="1"/>
</dbReference>
<dbReference type="PROSITE" id="PS00161">
    <property type="entry name" value="ISOCITRATE_LYASE"/>
    <property type="match status" value="1"/>
</dbReference>
<evidence type="ECO:0000256" key="8">
    <source>
        <dbReference type="ARBA" id="ARBA00044762"/>
    </source>
</evidence>
<dbReference type="Proteomes" id="UP000002517">
    <property type="component" value="Chromosome"/>
</dbReference>
<protein>
    <recommendedName>
        <fullName evidence="10 11">2-methylisocitrate lyase</fullName>
        <shortName evidence="11">2-MIC</shortName>
        <shortName evidence="11">MICL</shortName>
        <ecNumber evidence="4 11">4.1.3.30</ecNumber>
    </recommendedName>
    <alternativeName>
        <fullName evidence="11">(2R,3S)-2-methylisocitrate lyase</fullName>
    </alternativeName>
</protein>
<feature type="binding site" evidence="11">
    <location>
        <begin position="47"/>
        <end position="49"/>
    </location>
    <ligand>
        <name>substrate</name>
    </ligand>
</feature>
<feature type="binding site" evidence="11">
    <location>
        <begin position="211"/>
        <end position="213"/>
    </location>
    <ligand>
        <name>substrate</name>
    </ligand>
</feature>
<keyword evidence="6 11" id="KW-0460">Magnesium</keyword>
<evidence type="ECO:0000256" key="3">
    <source>
        <dbReference type="ARBA" id="ARBA00009282"/>
    </source>
</evidence>
<dbReference type="HAMAP" id="MF_01939">
    <property type="entry name" value="PrpB"/>
    <property type="match status" value="1"/>
</dbReference>
<feature type="binding site" evidence="11">
    <location>
        <begin position="124"/>
        <end position="125"/>
    </location>
    <ligand>
        <name>substrate</name>
    </ligand>
</feature>
<dbReference type="GO" id="GO:0000287">
    <property type="term" value="F:magnesium ion binding"/>
    <property type="evidence" value="ECO:0007669"/>
    <property type="project" value="UniProtKB-UniRule"/>
</dbReference>
<comment type="similarity">
    <text evidence="3 11 12">Belongs to the isocitrate lyase/PEP mutase superfamily. Methylisocitrate lyase family.</text>
</comment>
<dbReference type="UniPathway" id="UPA00946"/>
<feature type="binding site" evidence="11">
    <location>
        <position position="89"/>
    </location>
    <ligand>
        <name>Mg(2+)</name>
        <dbReference type="ChEBI" id="CHEBI:18420"/>
    </ligand>
</feature>
<evidence type="ECO:0000256" key="9">
    <source>
        <dbReference type="ARBA" id="ARBA00057039"/>
    </source>
</evidence>
<dbReference type="AlphaFoldDB" id="Q5X0G7"/>
<name>Q5X0G7_LEGPL</name>
<feature type="binding site" evidence="11">
    <location>
        <position position="242"/>
    </location>
    <ligand>
        <name>substrate</name>
    </ligand>
</feature>
<feature type="binding site" evidence="11">
    <location>
        <position position="189"/>
    </location>
    <ligand>
        <name>substrate</name>
    </ligand>
</feature>
<dbReference type="RefSeq" id="WP_011214341.1">
    <property type="nucleotide sequence ID" value="NC_006369.1"/>
</dbReference>
<dbReference type="EC" id="4.1.3.30" evidence="4 11"/>
<dbReference type="CDD" id="cd00377">
    <property type="entry name" value="ICL_PEPM"/>
    <property type="match status" value="1"/>
</dbReference>
<dbReference type="InterPro" id="IPR040442">
    <property type="entry name" value="Pyrv_kinase-like_dom_sf"/>
</dbReference>
<feature type="binding site" evidence="11">
    <location>
        <position position="271"/>
    </location>
    <ligand>
        <name>substrate</name>
    </ligand>
</feature>
<dbReference type="HOGENOM" id="CLU_027389_3_2_6"/>
<evidence type="ECO:0000256" key="4">
    <source>
        <dbReference type="ARBA" id="ARBA00012260"/>
    </source>
</evidence>
<dbReference type="PANTHER" id="PTHR42905:SF5">
    <property type="entry name" value="CARBOXYVINYL-CARBOXYPHOSPHONATE PHOSPHORYLMUTASE, CHLOROPLASTIC"/>
    <property type="match status" value="1"/>
</dbReference>
<feature type="binding site" evidence="11">
    <location>
        <position position="159"/>
    </location>
    <ligand>
        <name>substrate</name>
    </ligand>
</feature>
<dbReference type="EMBL" id="CR628337">
    <property type="protein sequence ID" value="CAH14282.1"/>
    <property type="molecule type" value="Genomic_DNA"/>
</dbReference>
<gene>
    <name evidence="11" type="primary">prpB</name>
    <name evidence="13" type="ordered locus">lpl0052</name>
</gene>
<dbReference type="SUPFAM" id="SSF51621">
    <property type="entry name" value="Phosphoenolpyruvate/pyruvate domain"/>
    <property type="match status" value="1"/>
</dbReference>
<comment type="cofactor">
    <cofactor evidence="2 11">
        <name>Mg(2+)</name>
        <dbReference type="ChEBI" id="CHEBI:18420"/>
    </cofactor>
</comment>
<evidence type="ECO:0000313" key="13">
    <source>
        <dbReference type="EMBL" id="CAH14282.1"/>
    </source>
</evidence>
<dbReference type="KEGG" id="lpf:lpl0052"/>
<evidence type="ECO:0000256" key="7">
    <source>
        <dbReference type="ARBA" id="ARBA00023239"/>
    </source>
</evidence>
<keyword evidence="7 11" id="KW-0456">Lyase</keyword>
<evidence type="ECO:0000256" key="6">
    <source>
        <dbReference type="ARBA" id="ARBA00022842"/>
    </source>
</evidence>
<dbReference type="InterPro" id="IPR039556">
    <property type="entry name" value="ICL/PEPM"/>
</dbReference>
<comment type="function">
    <text evidence="12">Catalyzes the thermodynamically favored C-C bond cleavage of (2R,3S)-2-methylisocitrate to yield pyruvate and succinate.</text>
</comment>
<dbReference type="PANTHER" id="PTHR42905">
    <property type="entry name" value="PHOSPHOENOLPYRUVATE CARBOXYLASE"/>
    <property type="match status" value="1"/>
</dbReference>
<evidence type="ECO:0000256" key="11">
    <source>
        <dbReference type="HAMAP-Rule" id="MF_01939"/>
    </source>
</evidence>